<comment type="similarity">
    <text evidence="1">Belongs to the glycosyl hydrolase 2 family.</text>
</comment>
<dbReference type="Pfam" id="PF00703">
    <property type="entry name" value="Glyco_hydro_2"/>
    <property type="match status" value="1"/>
</dbReference>
<sequence length="939" mass="105241">MKAVPLFVLNFIMMFCLINVDAVERMDISGAWKIRLDPDAVGEAGQWFNEPFTDSARLPGSTAENGYGNPPSIDFLRKAVRDLDPRYGGPVPNLDFQGCAWYRREVTVPDEWKDKRIVLFLERARWVSKVWVNGTYCGGDDSLSTPHEIDISDAVNPGANRIVVCMDNRVLYDLGGINSGTSLHTQGMWNGIIGRMELIKTDPVYFDDLQVYPDPENGMAVVKAAVGNATQKVLKGKVSFRAVSPDGKVIETVSEKIKVGADGGQVEVLVPMGEDVILWDEFSTHRYSMEARLNAGEFNDSATALFGMRKIGHDNVNVLVNGKKVFLRGTLECANFPLTAYPSMELDYWLRLMGEVKANGLNHIRFHSWTPPEAAFEAADQLGLYLLTEATRANSGYNEAREEWVEKEMLRIQESYGNHPSFALFSGGNELQESLYATAEAFLEKMKPTDNRHLFAFGSGGGGMEMLEIPLQNEDFVVGAGGRGGNLTPGRLSKGNADGYYKTLKTPMTDFDRNDGLIKSNRDVPVIAHEIGQWCVFPSMSEIEKYTGVMQPDNLKLVRDDLEKKGMLEQSDDFTRVTAKHAAVLYKEEIEVMMRSRRSAGFQLLQLNDYSGQGTAHVGLYDAFWDSKEAMSSEEFRRFACDTVPLLRFSKFDWFSDEVFHAKAQLLNFGNRHLVDAVGFWKITTSSGSVVAEGRFEPQTIRQGVLADLGEFSSNLNNVEKAEKLTVQVGIEGTDYLNQWNIWAYPRTQQLPAPDDVLVSTELDEAVLTALSQGRKVLLLPTYSDLDKALRGRFLAPFWSPVHWWTREGRGNVSMSILCDPEHPALSQFPTDEHTNWQWCDLLDTSSSFILDDLPNDIRPIIQVVDNFSRNHKLANLLEVKVGEGKLLICGMDLQSDLEKRPVARQMRISLLEYMSGSDFSPEKELTVSQLQSLFKNEG</sequence>
<organism evidence="4 5">
    <name type="scientific">Pontiella desulfatans</name>
    <dbReference type="NCBI Taxonomy" id="2750659"/>
    <lineage>
        <taxon>Bacteria</taxon>
        <taxon>Pseudomonadati</taxon>
        <taxon>Kiritimatiellota</taxon>
        <taxon>Kiritimatiellia</taxon>
        <taxon>Kiritimatiellales</taxon>
        <taxon>Pontiellaceae</taxon>
        <taxon>Pontiella</taxon>
    </lineage>
</organism>
<dbReference type="GO" id="GO:0004553">
    <property type="term" value="F:hydrolase activity, hydrolyzing O-glycosyl compounds"/>
    <property type="evidence" value="ECO:0007669"/>
    <property type="project" value="InterPro"/>
</dbReference>
<dbReference type="InterPro" id="IPR017853">
    <property type="entry name" value="GH"/>
</dbReference>
<dbReference type="InterPro" id="IPR008979">
    <property type="entry name" value="Galactose-bd-like_sf"/>
</dbReference>
<dbReference type="Pfam" id="PF02837">
    <property type="entry name" value="Glyco_hydro_2_N"/>
    <property type="match status" value="1"/>
</dbReference>
<proteinExistence type="inferred from homology"/>
<dbReference type="PANTHER" id="PTHR42732">
    <property type="entry name" value="BETA-GALACTOSIDASE"/>
    <property type="match status" value="1"/>
</dbReference>
<evidence type="ECO:0000259" key="3">
    <source>
        <dbReference type="Pfam" id="PF02837"/>
    </source>
</evidence>
<dbReference type="SUPFAM" id="SSF51445">
    <property type="entry name" value="(Trans)glycosidases"/>
    <property type="match status" value="1"/>
</dbReference>
<dbReference type="AlphaFoldDB" id="A0A6C2U2Z8"/>
<dbReference type="InterPro" id="IPR006102">
    <property type="entry name" value="Ig-like_GH2"/>
</dbReference>
<dbReference type="RefSeq" id="WP_136079680.1">
    <property type="nucleotide sequence ID" value="NZ_CAAHFG010000001.1"/>
</dbReference>
<evidence type="ECO:0000256" key="1">
    <source>
        <dbReference type="ARBA" id="ARBA00007401"/>
    </source>
</evidence>
<feature type="domain" description="Glycoside hydrolase family 2 immunoglobulin-like beta-sandwich" evidence="2">
    <location>
        <begin position="204"/>
        <end position="309"/>
    </location>
</feature>
<feature type="domain" description="Glycosyl hydrolases family 2 sugar binding" evidence="3">
    <location>
        <begin position="28"/>
        <end position="189"/>
    </location>
</feature>
<gene>
    <name evidence="4" type="primary">lacZ_13</name>
    <name evidence="4" type="ORF">PDESU_02738</name>
</gene>
<dbReference type="Gene3D" id="3.20.20.80">
    <property type="entry name" value="Glycosidases"/>
    <property type="match status" value="1"/>
</dbReference>
<protein>
    <submittedName>
        <fullName evidence="4">Beta-galactosidase</fullName>
    </submittedName>
</protein>
<evidence type="ECO:0000313" key="4">
    <source>
        <dbReference type="EMBL" id="VGO14179.1"/>
    </source>
</evidence>
<dbReference type="PANTHER" id="PTHR42732:SF1">
    <property type="entry name" value="BETA-MANNOSIDASE"/>
    <property type="match status" value="1"/>
</dbReference>
<name>A0A6C2U2Z8_PONDE</name>
<dbReference type="InterPro" id="IPR051913">
    <property type="entry name" value="GH2_Domain-Containing"/>
</dbReference>
<dbReference type="InterPro" id="IPR006104">
    <property type="entry name" value="Glyco_hydro_2_N"/>
</dbReference>
<evidence type="ECO:0000313" key="5">
    <source>
        <dbReference type="Proteomes" id="UP000366872"/>
    </source>
</evidence>
<evidence type="ECO:0000259" key="2">
    <source>
        <dbReference type="Pfam" id="PF00703"/>
    </source>
</evidence>
<accession>A0A6C2U2Z8</accession>
<keyword evidence="5" id="KW-1185">Reference proteome</keyword>
<dbReference type="SUPFAM" id="SSF49785">
    <property type="entry name" value="Galactose-binding domain-like"/>
    <property type="match status" value="1"/>
</dbReference>
<dbReference type="EMBL" id="CAAHFG010000001">
    <property type="protein sequence ID" value="VGO14179.1"/>
    <property type="molecule type" value="Genomic_DNA"/>
</dbReference>
<dbReference type="GO" id="GO:0005975">
    <property type="term" value="P:carbohydrate metabolic process"/>
    <property type="evidence" value="ECO:0007669"/>
    <property type="project" value="InterPro"/>
</dbReference>
<dbReference type="Proteomes" id="UP000366872">
    <property type="component" value="Unassembled WGS sequence"/>
</dbReference>
<dbReference type="Gene3D" id="2.60.120.260">
    <property type="entry name" value="Galactose-binding domain-like"/>
    <property type="match status" value="1"/>
</dbReference>
<reference evidence="4 5" key="1">
    <citation type="submission" date="2019-04" db="EMBL/GenBank/DDBJ databases">
        <authorList>
            <person name="Van Vliet M D."/>
        </authorList>
    </citation>
    <scope>NUCLEOTIDE SEQUENCE [LARGE SCALE GENOMIC DNA]</scope>
    <source>
        <strain evidence="4 5">F1</strain>
    </source>
</reference>